<reference evidence="1 2" key="1">
    <citation type="submission" date="2017-03" db="EMBL/GenBank/DDBJ databases">
        <authorList>
            <person name="Afonso C.L."/>
            <person name="Miller P.J."/>
            <person name="Scott M.A."/>
            <person name="Spackman E."/>
            <person name="Goraichik I."/>
            <person name="Dimitrov K.M."/>
            <person name="Suarez D.L."/>
            <person name="Swayne D.E."/>
        </authorList>
    </citation>
    <scope>NUCLEOTIDE SEQUENCE [LARGE SCALE GENOMIC DNA]</scope>
    <source>
        <strain evidence="1">Genome sequencing of Nitrospira japonica strain NJ11</strain>
    </source>
</reference>
<dbReference type="Proteomes" id="UP000192042">
    <property type="component" value="Chromosome I"/>
</dbReference>
<sequence length="73" mass="7682">MPPVSTRGIICGTSTKYFVGCSEARDGEGAPKESEEADESITLCRAVCHCAVCPIGRVGVGVLRRRRSGQAAQ</sequence>
<organism evidence="1 2">
    <name type="scientific">Nitrospira japonica</name>
    <dbReference type="NCBI Taxonomy" id="1325564"/>
    <lineage>
        <taxon>Bacteria</taxon>
        <taxon>Pseudomonadati</taxon>
        <taxon>Nitrospirota</taxon>
        <taxon>Nitrospiria</taxon>
        <taxon>Nitrospirales</taxon>
        <taxon>Nitrospiraceae</taxon>
        <taxon>Nitrospira</taxon>
    </lineage>
</organism>
<evidence type="ECO:0000313" key="1">
    <source>
        <dbReference type="EMBL" id="SLM48615.1"/>
    </source>
</evidence>
<accession>A0A1W1I6L2</accession>
<keyword evidence="2" id="KW-1185">Reference proteome</keyword>
<dbReference type="AlphaFoldDB" id="A0A1W1I6L2"/>
<protein>
    <submittedName>
        <fullName evidence="1">Uncharacterized protein</fullName>
    </submittedName>
</protein>
<evidence type="ECO:0000313" key="2">
    <source>
        <dbReference type="Proteomes" id="UP000192042"/>
    </source>
</evidence>
<name>A0A1W1I6L2_9BACT</name>
<dbReference type="KEGG" id="nja:NSJP_2443"/>
<proteinExistence type="predicted"/>
<gene>
    <name evidence="1" type="ORF">NSJP_2443</name>
</gene>
<dbReference type="EMBL" id="LT828648">
    <property type="protein sequence ID" value="SLM48615.1"/>
    <property type="molecule type" value="Genomic_DNA"/>
</dbReference>